<gene>
    <name evidence="2" type="ORF">EH243_11290</name>
</gene>
<dbReference type="OrthoDB" id="6120406at2"/>
<feature type="transmembrane region" description="Helical" evidence="1">
    <location>
        <begin position="34"/>
        <end position="54"/>
    </location>
</feature>
<protein>
    <submittedName>
        <fullName evidence="2">Uncharacterized protein</fullName>
    </submittedName>
</protein>
<evidence type="ECO:0000313" key="2">
    <source>
        <dbReference type="EMBL" id="RTE65519.1"/>
    </source>
</evidence>
<dbReference type="RefSeq" id="WP_126158772.1">
    <property type="nucleotide sequence ID" value="NZ_RQXW01000009.1"/>
</dbReference>
<feature type="transmembrane region" description="Helical" evidence="1">
    <location>
        <begin position="66"/>
        <end position="86"/>
    </location>
</feature>
<keyword evidence="3" id="KW-1185">Reference proteome</keyword>
<dbReference type="Proteomes" id="UP000283087">
    <property type="component" value="Unassembled WGS sequence"/>
</dbReference>
<accession>A0A430KPS2</accession>
<keyword evidence="1" id="KW-1133">Transmembrane helix</keyword>
<proteinExistence type="predicted"/>
<evidence type="ECO:0000256" key="1">
    <source>
        <dbReference type="SAM" id="Phobius"/>
    </source>
</evidence>
<evidence type="ECO:0000313" key="3">
    <source>
        <dbReference type="Proteomes" id="UP000283087"/>
    </source>
</evidence>
<dbReference type="EMBL" id="RQXW01000009">
    <property type="protein sequence ID" value="RTE65519.1"/>
    <property type="molecule type" value="Genomic_DNA"/>
</dbReference>
<organism evidence="2 3">
    <name type="scientific">Amphritea opalescens</name>
    <dbReference type="NCBI Taxonomy" id="2490544"/>
    <lineage>
        <taxon>Bacteria</taxon>
        <taxon>Pseudomonadati</taxon>
        <taxon>Pseudomonadota</taxon>
        <taxon>Gammaproteobacteria</taxon>
        <taxon>Oceanospirillales</taxon>
        <taxon>Oceanospirillaceae</taxon>
        <taxon>Amphritea</taxon>
    </lineage>
</organism>
<name>A0A430KPS2_9GAMM</name>
<feature type="transmembrane region" description="Helical" evidence="1">
    <location>
        <begin position="6"/>
        <end position="22"/>
    </location>
</feature>
<dbReference type="AlphaFoldDB" id="A0A430KPS2"/>
<sequence length="109" mass="11879">MSSIIPSCIVLGSLLVTLFIMLRRAPDRQPGTIVSNLIMSVFCFIGGLIVSAMYTRAVGNENSNPYIIAVLVAIGTFGSLAIYIKLDEKQKLEKHRTIPSKPGDRSKPD</sequence>
<reference evidence="2 3" key="1">
    <citation type="submission" date="2018-11" db="EMBL/GenBank/DDBJ databases">
        <title>The draft genome sequence of Amphritea opalescens ANRC-JH13T.</title>
        <authorList>
            <person name="Fang Z."/>
            <person name="Zhang Y."/>
            <person name="Han X."/>
        </authorList>
    </citation>
    <scope>NUCLEOTIDE SEQUENCE [LARGE SCALE GENOMIC DNA]</scope>
    <source>
        <strain evidence="2 3">ANRC-JH13</strain>
    </source>
</reference>
<keyword evidence="1" id="KW-0472">Membrane</keyword>
<keyword evidence="1" id="KW-0812">Transmembrane</keyword>
<comment type="caution">
    <text evidence="2">The sequence shown here is derived from an EMBL/GenBank/DDBJ whole genome shotgun (WGS) entry which is preliminary data.</text>
</comment>